<evidence type="ECO:0000313" key="2">
    <source>
        <dbReference type="EMBL" id="RHK06446.1"/>
    </source>
</evidence>
<evidence type="ECO:0000313" key="4">
    <source>
        <dbReference type="Proteomes" id="UP000286501"/>
    </source>
</evidence>
<organism evidence="1 4">
    <name type="scientific">Segatella copri</name>
    <dbReference type="NCBI Taxonomy" id="165179"/>
    <lineage>
        <taxon>Bacteria</taxon>
        <taxon>Pseudomonadati</taxon>
        <taxon>Bacteroidota</taxon>
        <taxon>Bacteroidia</taxon>
        <taxon>Bacteroidales</taxon>
        <taxon>Prevotellaceae</taxon>
        <taxon>Segatella</taxon>
    </lineage>
</organism>
<proteinExistence type="predicted"/>
<accession>A0A3R6E081</accession>
<dbReference type="Proteomes" id="UP000286501">
    <property type="component" value="Unassembled WGS sequence"/>
</dbReference>
<dbReference type="Proteomes" id="UP000286211">
    <property type="component" value="Unassembled WGS sequence"/>
</dbReference>
<comment type="caution">
    <text evidence="1">The sequence shown here is derived from an EMBL/GenBank/DDBJ whole genome shotgun (WGS) entry which is preliminary data.</text>
</comment>
<dbReference type="EMBL" id="QRIN01000106">
    <property type="protein sequence ID" value="RHG61432.1"/>
    <property type="molecule type" value="Genomic_DNA"/>
</dbReference>
<dbReference type="AlphaFoldDB" id="A0A3R6E081"/>
<reference evidence="3 4" key="1">
    <citation type="submission" date="2018-08" db="EMBL/GenBank/DDBJ databases">
        <title>A genome reference for cultivated species of the human gut microbiota.</title>
        <authorList>
            <person name="Zou Y."/>
            <person name="Xue W."/>
            <person name="Luo G."/>
        </authorList>
    </citation>
    <scope>NUCLEOTIDE SEQUENCE [LARGE SCALE GENOMIC DNA]</scope>
    <source>
        <strain evidence="2 3">AF46-2NS</strain>
        <strain evidence="1 4">AM22-1</strain>
    </source>
</reference>
<sequence>MYNEKKKNLIHKYKVSNEKDLDFSFGASIASPARDLIDSQISRKTFWRYQPGLTGWKGRGLILFLVSIMRIV</sequence>
<evidence type="ECO:0000313" key="1">
    <source>
        <dbReference type="EMBL" id="RHG61432.1"/>
    </source>
</evidence>
<gene>
    <name evidence="2" type="ORF">DW079_14460</name>
    <name evidence="1" type="ORF">DW250_15210</name>
</gene>
<protein>
    <submittedName>
        <fullName evidence="1">Uncharacterized protein</fullName>
    </submittedName>
</protein>
<name>A0A3R6E081_9BACT</name>
<evidence type="ECO:0000313" key="3">
    <source>
        <dbReference type="Proteomes" id="UP000286211"/>
    </source>
</evidence>
<dbReference type="EMBL" id="QRNB01000151">
    <property type="protein sequence ID" value="RHK06446.1"/>
    <property type="molecule type" value="Genomic_DNA"/>
</dbReference>